<dbReference type="EMBL" id="CM042032">
    <property type="protein sequence ID" value="KAI3776416.1"/>
    <property type="molecule type" value="Genomic_DNA"/>
</dbReference>
<reference evidence="2" key="1">
    <citation type="journal article" date="2022" name="Mol. Ecol. Resour.">
        <title>The genomes of chicory, endive, great burdock and yacon provide insights into Asteraceae palaeo-polyploidization history and plant inulin production.</title>
        <authorList>
            <person name="Fan W."/>
            <person name="Wang S."/>
            <person name="Wang H."/>
            <person name="Wang A."/>
            <person name="Jiang F."/>
            <person name="Liu H."/>
            <person name="Zhao H."/>
            <person name="Xu D."/>
            <person name="Zhang Y."/>
        </authorList>
    </citation>
    <scope>NUCLEOTIDE SEQUENCE [LARGE SCALE GENOMIC DNA]</scope>
    <source>
        <strain evidence="2">cv. Yunnan</strain>
    </source>
</reference>
<comment type="caution">
    <text evidence="1">The sequence shown here is derived from an EMBL/GenBank/DDBJ whole genome shotgun (WGS) entry which is preliminary data.</text>
</comment>
<keyword evidence="2" id="KW-1185">Reference proteome</keyword>
<gene>
    <name evidence="1" type="ORF">L1987_46197</name>
</gene>
<dbReference type="Proteomes" id="UP001056120">
    <property type="component" value="Linkage Group LG15"/>
</dbReference>
<sequence length="98" mass="10766">MENLSMNGITLYSTVTLSDMVRVLKQKGSVDEETEAMVLRFLEENKKVAPVTVASPAGGKIRVSYGERAELAKNPGKLKAQELDDEHIATTIISFQNL</sequence>
<proteinExistence type="predicted"/>
<name>A0ACB9G022_9ASTR</name>
<evidence type="ECO:0000313" key="2">
    <source>
        <dbReference type="Proteomes" id="UP001056120"/>
    </source>
</evidence>
<protein>
    <submittedName>
        <fullName evidence="1">Uncharacterized protein</fullName>
    </submittedName>
</protein>
<reference evidence="1 2" key="2">
    <citation type="journal article" date="2022" name="Mol. Ecol. Resour.">
        <title>The genomes of chicory, endive, great burdock and yacon provide insights into Asteraceae paleo-polyploidization history and plant inulin production.</title>
        <authorList>
            <person name="Fan W."/>
            <person name="Wang S."/>
            <person name="Wang H."/>
            <person name="Wang A."/>
            <person name="Jiang F."/>
            <person name="Liu H."/>
            <person name="Zhao H."/>
            <person name="Xu D."/>
            <person name="Zhang Y."/>
        </authorList>
    </citation>
    <scope>NUCLEOTIDE SEQUENCE [LARGE SCALE GENOMIC DNA]</scope>
    <source>
        <strain evidence="2">cv. Yunnan</strain>
        <tissue evidence="1">Leaves</tissue>
    </source>
</reference>
<evidence type="ECO:0000313" key="1">
    <source>
        <dbReference type="EMBL" id="KAI3776416.1"/>
    </source>
</evidence>
<accession>A0ACB9G022</accession>
<organism evidence="1 2">
    <name type="scientific">Smallanthus sonchifolius</name>
    <dbReference type="NCBI Taxonomy" id="185202"/>
    <lineage>
        <taxon>Eukaryota</taxon>
        <taxon>Viridiplantae</taxon>
        <taxon>Streptophyta</taxon>
        <taxon>Embryophyta</taxon>
        <taxon>Tracheophyta</taxon>
        <taxon>Spermatophyta</taxon>
        <taxon>Magnoliopsida</taxon>
        <taxon>eudicotyledons</taxon>
        <taxon>Gunneridae</taxon>
        <taxon>Pentapetalae</taxon>
        <taxon>asterids</taxon>
        <taxon>campanulids</taxon>
        <taxon>Asterales</taxon>
        <taxon>Asteraceae</taxon>
        <taxon>Asteroideae</taxon>
        <taxon>Heliantheae alliance</taxon>
        <taxon>Millerieae</taxon>
        <taxon>Smallanthus</taxon>
    </lineage>
</organism>